<keyword evidence="3" id="KW-1133">Transmembrane helix</keyword>
<accession>A0ABR2W2T9</accession>
<dbReference type="InterPro" id="IPR036028">
    <property type="entry name" value="SH3-like_dom_sf"/>
</dbReference>
<dbReference type="SUPFAM" id="SSF50044">
    <property type="entry name" value="SH3-domain"/>
    <property type="match status" value="1"/>
</dbReference>
<comment type="caution">
    <text evidence="5">The sequence shown here is derived from an EMBL/GenBank/DDBJ whole genome shotgun (WGS) entry which is preliminary data.</text>
</comment>
<protein>
    <recommendedName>
        <fullName evidence="4">SH3 domain-containing protein</fullName>
    </recommendedName>
</protein>
<dbReference type="Pfam" id="PF14604">
    <property type="entry name" value="SH3_9"/>
    <property type="match status" value="1"/>
</dbReference>
<name>A0ABR2W2T9_9FUNG</name>
<dbReference type="Proteomes" id="UP001479436">
    <property type="component" value="Unassembled WGS sequence"/>
</dbReference>
<evidence type="ECO:0000256" key="1">
    <source>
        <dbReference type="ARBA" id="ARBA00022443"/>
    </source>
</evidence>
<gene>
    <name evidence="5" type="ORF">K7432_005631</name>
</gene>
<dbReference type="SMART" id="SM00326">
    <property type="entry name" value="SH3"/>
    <property type="match status" value="1"/>
</dbReference>
<keyword evidence="3" id="KW-0812">Transmembrane</keyword>
<proteinExistence type="predicted"/>
<evidence type="ECO:0000313" key="6">
    <source>
        <dbReference type="Proteomes" id="UP001479436"/>
    </source>
</evidence>
<keyword evidence="6" id="KW-1185">Reference proteome</keyword>
<evidence type="ECO:0000256" key="3">
    <source>
        <dbReference type="SAM" id="Phobius"/>
    </source>
</evidence>
<dbReference type="EMBL" id="JASJQH010007102">
    <property type="protein sequence ID" value="KAK9718286.1"/>
    <property type="molecule type" value="Genomic_DNA"/>
</dbReference>
<feature type="transmembrane region" description="Helical" evidence="3">
    <location>
        <begin position="6"/>
        <end position="30"/>
    </location>
</feature>
<sequence length="137" mass="14816">MNSAKISSGMIGGIAAVVVVGVAGLAMLMYRRQQSKKHAISQLSGRYSSSGFDSNIFEDAKLPPPHLHKTYIVSNTYTPTLGDELEIFPGDQVTVIVEYDDGWVQGINETRGRVKGVFPKHCIESIPESTSATESSI</sequence>
<evidence type="ECO:0000259" key="4">
    <source>
        <dbReference type="PROSITE" id="PS50002"/>
    </source>
</evidence>
<organism evidence="5 6">
    <name type="scientific">Basidiobolus ranarum</name>
    <dbReference type="NCBI Taxonomy" id="34480"/>
    <lineage>
        <taxon>Eukaryota</taxon>
        <taxon>Fungi</taxon>
        <taxon>Fungi incertae sedis</taxon>
        <taxon>Zoopagomycota</taxon>
        <taxon>Entomophthoromycotina</taxon>
        <taxon>Basidiobolomycetes</taxon>
        <taxon>Basidiobolales</taxon>
        <taxon>Basidiobolaceae</taxon>
        <taxon>Basidiobolus</taxon>
    </lineage>
</organism>
<keyword evidence="3" id="KW-0472">Membrane</keyword>
<dbReference type="PROSITE" id="PS50002">
    <property type="entry name" value="SH3"/>
    <property type="match status" value="1"/>
</dbReference>
<evidence type="ECO:0000256" key="2">
    <source>
        <dbReference type="PROSITE-ProRule" id="PRU00192"/>
    </source>
</evidence>
<evidence type="ECO:0000313" key="5">
    <source>
        <dbReference type="EMBL" id="KAK9718286.1"/>
    </source>
</evidence>
<dbReference type="Gene3D" id="2.30.30.40">
    <property type="entry name" value="SH3 Domains"/>
    <property type="match status" value="1"/>
</dbReference>
<dbReference type="InterPro" id="IPR001452">
    <property type="entry name" value="SH3_domain"/>
</dbReference>
<reference evidence="5 6" key="1">
    <citation type="submission" date="2023-04" db="EMBL/GenBank/DDBJ databases">
        <title>Genome of Basidiobolus ranarum AG-B5.</title>
        <authorList>
            <person name="Stajich J.E."/>
            <person name="Carter-House D."/>
            <person name="Gryganskyi A."/>
        </authorList>
    </citation>
    <scope>NUCLEOTIDE SEQUENCE [LARGE SCALE GENOMIC DNA]</scope>
    <source>
        <strain evidence="5 6">AG-B5</strain>
    </source>
</reference>
<feature type="domain" description="SH3" evidence="4">
    <location>
        <begin position="66"/>
        <end position="128"/>
    </location>
</feature>
<keyword evidence="1 2" id="KW-0728">SH3 domain</keyword>